<evidence type="ECO:0000313" key="2">
    <source>
        <dbReference type="EMBL" id="PZQ56349.1"/>
    </source>
</evidence>
<keyword evidence="1" id="KW-0472">Membrane</keyword>
<dbReference type="Proteomes" id="UP000249135">
    <property type="component" value="Unassembled WGS sequence"/>
</dbReference>
<sequence length="92" mass="9691">MSAFQLLNHLFNFVLPALAVAVMLALGARVLMKKGAGAPGLWAQVAINFVAGVVVLLAGLMVTGRDGRVVTYAALVVVCGTVQWGLVRGWKR</sequence>
<dbReference type="EMBL" id="QFPP01000877">
    <property type="protein sequence ID" value="PZQ56349.1"/>
    <property type="molecule type" value="Genomic_DNA"/>
</dbReference>
<name>A0A2W5NWN0_VARPD</name>
<dbReference type="AlphaFoldDB" id="A0A2W5NWN0"/>
<evidence type="ECO:0008006" key="4">
    <source>
        <dbReference type="Google" id="ProtNLM"/>
    </source>
</evidence>
<comment type="caution">
    <text evidence="2">The sequence shown here is derived from an EMBL/GenBank/DDBJ whole genome shotgun (WGS) entry which is preliminary data.</text>
</comment>
<gene>
    <name evidence="2" type="ORF">DI563_32090</name>
</gene>
<feature type="transmembrane region" description="Helical" evidence="1">
    <location>
        <begin position="6"/>
        <end position="28"/>
    </location>
</feature>
<accession>A0A2W5NWN0</accession>
<feature type="transmembrane region" description="Helical" evidence="1">
    <location>
        <begin position="69"/>
        <end position="87"/>
    </location>
</feature>
<organism evidence="2 3">
    <name type="scientific">Variovorax paradoxus</name>
    <dbReference type="NCBI Taxonomy" id="34073"/>
    <lineage>
        <taxon>Bacteria</taxon>
        <taxon>Pseudomonadati</taxon>
        <taxon>Pseudomonadota</taxon>
        <taxon>Betaproteobacteria</taxon>
        <taxon>Burkholderiales</taxon>
        <taxon>Comamonadaceae</taxon>
        <taxon>Variovorax</taxon>
    </lineage>
</organism>
<evidence type="ECO:0000256" key="1">
    <source>
        <dbReference type="SAM" id="Phobius"/>
    </source>
</evidence>
<keyword evidence="1" id="KW-0812">Transmembrane</keyword>
<evidence type="ECO:0000313" key="3">
    <source>
        <dbReference type="Proteomes" id="UP000249135"/>
    </source>
</evidence>
<proteinExistence type="predicted"/>
<feature type="transmembrane region" description="Helical" evidence="1">
    <location>
        <begin position="40"/>
        <end position="63"/>
    </location>
</feature>
<keyword evidence="1" id="KW-1133">Transmembrane helix</keyword>
<reference evidence="2 3" key="1">
    <citation type="submission" date="2017-08" db="EMBL/GenBank/DDBJ databases">
        <title>Infants hospitalized years apart are colonized by the same room-sourced microbial strains.</title>
        <authorList>
            <person name="Brooks B."/>
            <person name="Olm M.R."/>
            <person name="Firek B.A."/>
            <person name="Baker R."/>
            <person name="Thomas B.C."/>
            <person name="Morowitz M.J."/>
            <person name="Banfield J.F."/>
        </authorList>
    </citation>
    <scope>NUCLEOTIDE SEQUENCE [LARGE SCALE GENOMIC DNA]</scope>
    <source>
        <strain evidence="2">S2_005_003_R2_41</strain>
    </source>
</reference>
<protein>
    <recommendedName>
        <fullName evidence="4">Holin</fullName>
    </recommendedName>
</protein>